<evidence type="ECO:0000259" key="2">
    <source>
        <dbReference type="Pfam" id="PF07670"/>
    </source>
</evidence>
<organism evidence="3 4">
    <name type="scientific">Paraclostridium benzoelyticum</name>
    <dbReference type="NCBI Taxonomy" id="1629550"/>
    <lineage>
        <taxon>Bacteria</taxon>
        <taxon>Bacillati</taxon>
        <taxon>Bacillota</taxon>
        <taxon>Clostridia</taxon>
        <taxon>Peptostreptococcales</taxon>
        <taxon>Peptostreptococcaceae</taxon>
        <taxon>Paraclostridium</taxon>
    </lineage>
</organism>
<sequence length="396" mass="43957">MKKVKIIKFLTPSLIVMLLILGIILFPKDSILAAKNGFSIWVDTLIPSLLPFIIAANLIVRLKFVDVLGLIINPVTKKLFNVSGKSSLVFAISTVSGYPVGAKLASELRQNNEISKFEAQRLVSFCSTSGPLFIVGAVSIGMFNNPSLGYLMLLCHYLGSLTVGILFKNYGKESISNDNFNFKFEVKKIMEFRKKENKGFFVLFGDAVFSGVNTILMVGGFVIVFSVVFKVLSIFKFINLISYIIYIPLSIFGFSLDLCSSFISGLFEITIGCNQISSVSNIPEIIRASLCSFIIAFSGLSILAQCCSFLAQTDINTGTYIISKFLHGVFAAVFTFAFYPLINSSNLFIKLSTTSNVFYNSSIWSLYINNYHIILPLLVIIYFISSFMIFKKMKNS</sequence>
<proteinExistence type="predicted"/>
<feature type="transmembrane region" description="Helical" evidence="1">
    <location>
        <begin position="6"/>
        <end position="26"/>
    </location>
</feature>
<feature type="transmembrane region" description="Helical" evidence="1">
    <location>
        <begin position="317"/>
        <end position="340"/>
    </location>
</feature>
<evidence type="ECO:0000313" key="4">
    <source>
        <dbReference type="Proteomes" id="UP000034407"/>
    </source>
</evidence>
<feature type="transmembrane region" description="Helical" evidence="1">
    <location>
        <begin position="122"/>
        <end position="142"/>
    </location>
</feature>
<dbReference type="EMBL" id="LBBT01000013">
    <property type="protein sequence ID" value="KKY02917.1"/>
    <property type="molecule type" value="Genomic_DNA"/>
</dbReference>
<dbReference type="InterPro" id="IPR011642">
    <property type="entry name" value="Gate_dom"/>
</dbReference>
<evidence type="ECO:0000313" key="3">
    <source>
        <dbReference type="EMBL" id="KKY02917.1"/>
    </source>
</evidence>
<feature type="transmembrane region" description="Helical" evidence="1">
    <location>
        <begin position="288"/>
        <end position="311"/>
    </location>
</feature>
<dbReference type="OrthoDB" id="1645614at2"/>
<dbReference type="RefSeq" id="WP_046821545.1">
    <property type="nucleotide sequence ID" value="NZ_LBBT01000013.1"/>
</dbReference>
<feature type="domain" description="Nucleoside transporter/FeoB GTPase Gate" evidence="2">
    <location>
        <begin position="44"/>
        <end position="141"/>
    </location>
</feature>
<reference evidence="3 4" key="1">
    <citation type="submission" date="2015-04" db="EMBL/GenBank/DDBJ databases">
        <title>Microcin producing Clostridium sp. JC272T.</title>
        <authorList>
            <person name="Jyothsna T."/>
            <person name="Sasikala C."/>
            <person name="Ramana C."/>
        </authorList>
    </citation>
    <scope>NUCLEOTIDE SEQUENCE [LARGE SCALE GENOMIC DNA]</scope>
    <source>
        <strain evidence="3 4">JC272</strain>
    </source>
</reference>
<name>A0A0M3DNC0_9FIRM</name>
<feature type="transmembrane region" description="Helical" evidence="1">
    <location>
        <begin position="80"/>
        <end position="101"/>
    </location>
</feature>
<keyword evidence="1" id="KW-1133">Transmembrane helix</keyword>
<dbReference type="AlphaFoldDB" id="A0A0M3DNC0"/>
<gene>
    <name evidence="3" type="ORF">VN21_00530</name>
</gene>
<keyword evidence="1" id="KW-0472">Membrane</keyword>
<feature type="transmembrane region" description="Helical" evidence="1">
    <location>
        <begin position="38"/>
        <end position="60"/>
    </location>
</feature>
<feature type="transmembrane region" description="Helical" evidence="1">
    <location>
        <begin position="148"/>
        <end position="167"/>
    </location>
</feature>
<comment type="caution">
    <text evidence="3">The sequence shown here is derived from an EMBL/GenBank/DDBJ whole genome shotgun (WGS) entry which is preliminary data.</text>
</comment>
<feature type="transmembrane region" description="Helical" evidence="1">
    <location>
        <begin position="373"/>
        <end position="390"/>
    </location>
</feature>
<protein>
    <submittedName>
        <fullName evidence="3">Membrane protein</fullName>
    </submittedName>
</protein>
<feature type="transmembrane region" description="Helical" evidence="1">
    <location>
        <begin position="200"/>
        <end position="228"/>
    </location>
</feature>
<dbReference type="Pfam" id="PF07670">
    <property type="entry name" value="Gate"/>
    <property type="match status" value="1"/>
</dbReference>
<dbReference type="Proteomes" id="UP000034407">
    <property type="component" value="Unassembled WGS sequence"/>
</dbReference>
<dbReference type="PATRIC" id="fig|1629550.3.peg.63"/>
<evidence type="ECO:0000256" key="1">
    <source>
        <dbReference type="SAM" id="Phobius"/>
    </source>
</evidence>
<feature type="transmembrane region" description="Helical" evidence="1">
    <location>
        <begin position="240"/>
        <end position="267"/>
    </location>
</feature>
<accession>A0A0M3DNC0</accession>
<keyword evidence="1" id="KW-0812">Transmembrane</keyword>
<keyword evidence="4" id="KW-1185">Reference proteome</keyword>